<dbReference type="GO" id="GO:0031146">
    <property type="term" value="P:SCF-dependent proteasomal ubiquitin-dependent protein catabolic process"/>
    <property type="evidence" value="ECO:0007669"/>
    <property type="project" value="TreeGrafter"/>
</dbReference>
<evidence type="ECO:0000259" key="1">
    <source>
        <dbReference type="Pfam" id="PF18511"/>
    </source>
</evidence>
<dbReference type="Proteomes" id="UP001180020">
    <property type="component" value="Unassembled WGS sequence"/>
</dbReference>
<dbReference type="InterPro" id="IPR041567">
    <property type="entry name" value="COI1_F-box"/>
</dbReference>
<reference evidence="2" key="2">
    <citation type="submission" date="2023-06" db="EMBL/GenBank/DDBJ databases">
        <authorList>
            <person name="Ma L."/>
            <person name="Liu K.-W."/>
            <person name="Li Z."/>
            <person name="Hsiao Y.-Y."/>
            <person name="Qi Y."/>
            <person name="Fu T."/>
            <person name="Tang G."/>
            <person name="Zhang D."/>
            <person name="Sun W.-H."/>
            <person name="Liu D.-K."/>
            <person name="Li Y."/>
            <person name="Chen G.-Z."/>
            <person name="Liu X.-D."/>
            <person name="Liao X.-Y."/>
            <person name="Jiang Y.-T."/>
            <person name="Yu X."/>
            <person name="Hao Y."/>
            <person name="Huang J."/>
            <person name="Zhao X.-W."/>
            <person name="Ke S."/>
            <person name="Chen Y.-Y."/>
            <person name="Wu W.-L."/>
            <person name="Hsu J.-L."/>
            <person name="Lin Y.-F."/>
            <person name="Huang M.-D."/>
            <person name="Li C.-Y."/>
            <person name="Huang L."/>
            <person name="Wang Z.-W."/>
            <person name="Zhao X."/>
            <person name="Zhong W.-Y."/>
            <person name="Peng D.-H."/>
            <person name="Ahmad S."/>
            <person name="Lan S."/>
            <person name="Zhang J.-S."/>
            <person name="Tsai W.-C."/>
            <person name="Van De Peer Y."/>
            <person name="Liu Z.-J."/>
        </authorList>
    </citation>
    <scope>NUCLEOTIDE SEQUENCE</scope>
    <source>
        <strain evidence="2">CP</strain>
        <tissue evidence="2">Leaves</tissue>
    </source>
</reference>
<dbReference type="GO" id="GO:0019005">
    <property type="term" value="C:SCF ubiquitin ligase complex"/>
    <property type="evidence" value="ECO:0007669"/>
    <property type="project" value="TreeGrafter"/>
</dbReference>
<comment type="caution">
    <text evidence="2">The sequence shown here is derived from an EMBL/GenBank/DDBJ whole genome shotgun (WGS) entry which is preliminary data.</text>
</comment>
<dbReference type="Gene3D" id="3.80.10.10">
    <property type="entry name" value="Ribonuclease Inhibitor"/>
    <property type="match status" value="1"/>
</dbReference>
<dbReference type="PANTHER" id="PTHR13318:SF148">
    <property type="entry name" value="F-BOX PROTEIN MAX2"/>
    <property type="match status" value="1"/>
</dbReference>
<dbReference type="SUPFAM" id="SSF52047">
    <property type="entry name" value="RNI-like"/>
    <property type="match status" value="1"/>
</dbReference>
<dbReference type="Pfam" id="PF18511">
    <property type="entry name" value="F-box_5"/>
    <property type="match status" value="1"/>
</dbReference>
<accession>A0AAV9F728</accession>
<sequence length="584" mass="64987">MEEEAEPPAPHPAAQETHINELPDAILCTIISLISDTRARNSASLVCHKWSSIERSTRTSISLRGNALLDNCLNLTSLDLSCFYFWTEDLPPALQSSPAAAASLTTLDLLNRLSSDGFKSQELLAISFACPNLRRLSASCAFHPRLVDPISSDTLLSLASHCPRLLALVLADASSLSGGRGNPDDEGYAQEDALVGRVAVEGLLASLPLLEELCLDLRQNVREAGPAFEAAAPSKCPNFRSLKLGQFHGIYMGIAACKGLEQLSIVNSADLTDEGLVAIARGCPRLVKLEIHGCKHVTEAGVKTLAALLWSTLIDVRISCCKNLCTTQLLRALAPIRDRIQSLHIDCIWEDKESNNNNEEDREFDDFVIVKKCRYSTDMGRGWKRLRYLSIWIPVGEVLMPLVERDYCLESCPALEEMYIKVEGDCRRCPKPTPWGFGLSSLKRFPNLKKMSMDCGEVDGYALTAPMGEMDLSLWERFYLSGVGRLRGLYELDYWPPQDRGVNQRTLSLPAAGLLAECLSLRKLFIHGTAHEHFMNFLLNIPNLRDVQLREDYYPAPENDMSTEMRVDSCSRFEAQLNRRPIPD</sequence>
<dbReference type="SMART" id="SM00367">
    <property type="entry name" value="LRR_CC"/>
    <property type="match status" value="3"/>
</dbReference>
<protein>
    <recommendedName>
        <fullName evidence="1">COI1 F-box domain-containing protein</fullName>
    </recommendedName>
</protein>
<keyword evidence="3" id="KW-1185">Reference proteome</keyword>
<organism evidence="2 3">
    <name type="scientific">Acorus calamus</name>
    <name type="common">Sweet flag</name>
    <dbReference type="NCBI Taxonomy" id="4465"/>
    <lineage>
        <taxon>Eukaryota</taxon>
        <taxon>Viridiplantae</taxon>
        <taxon>Streptophyta</taxon>
        <taxon>Embryophyta</taxon>
        <taxon>Tracheophyta</taxon>
        <taxon>Spermatophyta</taxon>
        <taxon>Magnoliopsida</taxon>
        <taxon>Liliopsida</taxon>
        <taxon>Acoraceae</taxon>
        <taxon>Acorus</taxon>
    </lineage>
</organism>
<dbReference type="EMBL" id="JAUJYO010000003">
    <property type="protein sequence ID" value="KAK1321733.1"/>
    <property type="molecule type" value="Genomic_DNA"/>
</dbReference>
<gene>
    <name evidence="2" type="ORF">QJS10_CPA03g00735</name>
</gene>
<evidence type="ECO:0000313" key="2">
    <source>
        <dbReference type="EMBL" id="KAK1321733.1"/>
    </source>
</evidence>
<dbReference type="AlphaFoldDB" id="A0AAV9F728"/>
<name>A0AAV9F728_ACOCL</name>
<dbReference type="CDD" id="cd22159">
    <property type="entry name" value="F-box_AtTIR1-like"/>
    <property type="match status" value="1"/>
</dbReference>
<proteinExistence type="predicted"/>
<dbReference type="SUPFAM" id="SSF81383">
    <property type="entry name" value="F-box domain"/>
    <property type="match status" value="1"/>
</dbReference>
<evidence type="ECO:0000313" key="3">
    <source>
        <dbReference type="Proteomes" id="UP001180020"/>
    </source>
</evidence>
<dbReference type="InterPro" id="IPR036047">
    <property type="entry name" value="F-box-like_dom_sf"/>
</dbReference>
<dbReference type="InterPro" id="IPR006553">
    <property type="entry name" value="Leu-rich_rpt_Cys-con_subtyp"/>
</dbReference>
<dbReference type="PANTHER" id="PTHR13318">
    <property type="entry name" value="PARTNER OF PAIRED, ISOFORM B-RELATED"/>
    <property type="match status" value="1"/>
</dbReference>
<dbReference type="FunFam" id="1.20.1280.50:FF:000023">
    <property type="entry name" value="F-box/LRR-repeat protein 4"/>
    <property type="match status" value="1"/>
</dbReference>
<feature type="domain" description="COI1 F-box" evidence="1">
    <location>
        <begin position="22"/>
        <end position="59"/>
    </location>
</feature>
<reference evidence="2" key="1">
    <citation type="journal article" date="2023" name="Nat. Commun.">
        <title>Diploid and tetraploid genomes of Acorus and the evolution of monocots.</title>
        <authorList>
            <person name="Ma L."/>
            <person name="Liu K.W."/>
            <person name="Li Z."/>
            <person name="Hsiao Y.Y."/>
            <person name="Qi Y."/>
            <person name="Fu T."/>
            <person name="Tang G.D."/>
            <person name="Zhang D."/>
            <person name="Sun W.H."/>
            <person name="Liu D.K."/>
            <person name="Li Y."/>
            <person name="Chen G.Z."/>
            <person name="Liu X.D."/>
            <person name="Liao X.Y."/>
            <person name="Jiang Y.T."/>
            <person name="Yu X."/>
            <person name="Hao Y."/>
            <person name="Huang J."/>
            <person name="Zhao X.W."/>
            <person name="Ke S."/>
            <person name="Chen Y.Y."/>
            <person name="Wu W.L."/>
            <person name="Hsu J.L."/>
            <person name="Lin Y.F."/>
            <person name="Huang M.D."/>
            <person name="Li C.Y."/>
            <person name="Huang L."/>
            <person name="Wang Z.W."/>
            <person name="Zhao X."/>
            <person name="Zhong W.Y."/>
            <person name="Peng D.H."/>
            <person name="Ahmad S."/>
            <person name="Lan S."/>
            <person name="Zhang J.S."/>
            <person name="Tsai W.C."/>
            <person name="Van de Peer Y."/>
            <person name="Liu Z.J."/>
        </authorList>
    </citation>
    <scope>NUCLEOTIDE SEQUENCE</scope>
    <source>
        <strain evidence="2">CP</strain>
    </source>
</reference>
<dbReference type="GO" id="GO:0005634">
    <property type="term" value="C:nucleus"/>
    <property type="evidence" value="ECO:0007669"/>
    <property type="project" value="TreeGrafter"/>
</dbReference>
<dbReference type="InterPro" id="IPR032675">
    <property type="entry name" value="LRR_dom_sf"/>
</dbReference>